<evidence type="ECO:0000256" key="7">
    <source>
        <dbReference type="ARBA" id="ARBA00023211"/>
    </source>
</evidence>
<evidence type="ECO:0000256" key="1">
    <source>
        <dbReference type="ARBA" id="ARBA00009595"/>
    </source>
</evidence>
<dbReference type="CDD" id="cd03429">
    <property type="entry name" value="NUDIX_NADH_pyrophosphatase_Nudt13"/>
    <property type="match status" value="1"/>
</dbReference>
<evidence type="ECO:0000256" key="2">
    <source>
        <dbReference type="ARBA" id="ARBA00022723"/>
    </source>
</evidence>
<feature type="binding site" evidence="9">
    <location>
        <position position="119"/>
    </location>
    <ligand>
        <name>Zn(2+)</name>
        <dbReference type="ChEBI" id="CHEBI:29105"/>
    </ligand>
</feature>
<evidence type="ECO:0000256" key="5">
    <source>
        <dbReference type="ARBA" id="ARBA00022842"/>
    </source>
</evidence>
<dbReference type="PANTHER" id="PTHR42904">
    <property type="entry name" value="NUDIX HYDROLASE, NUDC SUBFAMILY"/>
    <property type="match status" value="1"/>
</dbReference>
<dbReference type="InterPro" id="IPR050241">
    <property type="entry name" value="NAD-cap_RNA_hydrolase_NudC"/>
</dbReference>
<comment type="catalytic activity">
    <reaction evidence="8">
        <text>a 5'-end NAD(+)-phospho-ribonucleoside in mRNA + H2O = a 5'-end phospho-adenosine-phospho-ribonucleoside in mRNA + beta-nicotinamide D-ribonucleotide + 2 H(+)</text>
        <dbReference type="Rhea" id="RHEA:60876"/>
        <dbReference type="Rhea" id="RHEA-COMP:15698"/>
        <dbReference type="Rhea" id="RHEA-COMP:15719"/>
        <dbReference type="ChEBI" id="CHEBI:14649"/>
        <dbReference type="ChEBI" id="CHEBI:15377"/>
        <dbReference type="ChEBI" id="CHEBI:15378"/>
        <dbReference type="ChEBI" id="CHEBI:144029"/>
        <dbReference type="ChEBI" id="CHEBI:144051"/>
    </reaction>
    <physiologicalReaction direction="left-to-right" evidence="8">
        <dbReference type="Rhea" id="RHEA:60877"/>
    </physiologicalReaction>
</comment>
<feature type="short sequence motif" description="Nudix box" evidence="9">
    <location>
        <begin position="162"/>
        <end position="183"/>
    </location>
</feature>
<dbReference type="GO" id="GO:0030145">
    <property type="term" value="F:manganese ion binding"/>
    <property type="evidence" value="ECO:0007669"/>
    <property type="project" value="UniProtKB-UniRule"/>
</dbReference>
<dbReference type="InterPro" id="IPR020084">
    <property type="entry name" value="NUDIX_hydrolase_CS"/>
</dbReference>
<evidence type="ECO:0000256" key="3">
    <source>
        <dbReference type="ARBA" id="ARBA00022801"/>
    </source>
</evidence>
<proteinExistence type="inferred from homology"/>
<keyword evidence="6 9" id="KW-0520">NAD</keyword>
<sequence>MMQTIQETDQGYWLLTQGSALYLQAGELPFGNAKECGVVGLQGCVIGEFRQQPLWLIAEIPNDQQREYVSLRAQLYRDETEFNLLNRGVALNYFYGTHRFCGRCGERNYLPTDEFAVECPKCGYRHYPVICPSIIVAVRRGKEILLANHQRHIGGMYTTLAGFVEVGENLEQTVHREILEEVGIKVKNVRYFCSQPWAFPNSLMVGFLADYESGEIHLQDSEIHDAKWFRYDATLPELPPEGTIARKLIKATLALCAEEK</sequence>
<comment type="similarity">
    <text evidence="1 9">Belongs to the Nudix hydrolase family. NudC subfamily.</text>
</comment>
<dbReference type="GO" id="GO:0008270">
    <property type="term" value="F:zinc ion binding"/>
    <property type="evidence" value="ECO:0007669"/>
    <property type="project" value="UniProtKB-UniRule"/>
</dbReference>
<dbReference type="EC" id="3.6.1.22" evidence="9"/>
<comment type="caution">
    <text evidence="11">The sequence shown here is derived from an EMBL/GenBank/DDBJ whole genome shotgun (WGS) entry which is preliminary data.</text>
</comment>
<dbReference type="HAMAP" id="MF_00297">
    <property type="entry name" value="Nudix_NudC"/>
    <property type="match status" value="1"/>
</dbReference>
<dbReference type="GO" id="GO:0035529">
    <property type="term" value="F:NADH pyrophosphatase activity"/>
    <property type="evidence" value="ECO:0007669"/>
    <property type="project" value="TreeGrafter"/>
</dbReference>
<evidence type="ECO:0000256" key="4">
    <source>
        <dbReference type="ARBA" id="ARBA00022833"/>
    </source>
</evidence>
<comment type="catalytic activity">
    <reaction evidence="9">
        <text>NADH + H2O = reduced beta-nicotinamide D-ribonucleotide + AMP + 2 H(+)</text>
        <dbReference type="Rhea" id="RHEA:48868"/>
        <dbReference type="ChEBI" id="CHEBI:15377"/>
        <dbReference type="ChEBI" id="CHEBI:15378"/>
        <dbReference type="ChEBI" id="CHEBI:57945"/>
        <dbReference type="ChEBI" id="CHEBI:90832"/>
        <dbReference type="ChEBI" id="CHEBI:456215"/>
        <dbReference type="EC" id="3.6.1.22"/>
    </reaction>
</comment>
<feature type="binding site" evidence="9">
    <location>
        <begin position="195"/>
        <end position="202"/>
    </location>
    <ligand>
        <name>substrate</name>
    </ligand>
</feature>
<dbReference type="AlphaFoldDB" id="A0AB36E6B1"/>
<dbReference type="Pfam" id="PF00293">
    <property type="entry name" value="NUDIX"/>
    <property type="match status" value="1"/>
</dbReference>
<accession>A0AB36E6B1</accession>
<dbReference type="PROSITE" id="PS00893">
    <property type="entry name" value="NUDIX_BOX"/>
    <property type="match status" value="1"/>
</dbReference>
<dbReference type="Gene3D" id="3.90.79.10">
    <property type="entry name" value="Nucleoside Triphosphate Pyrophosphohydrolase"/>
    <property type="match status" value="1"/>
</dbReference>
<feature type="binding site" evidence="9">
    <location>
        <position position="181"/>
    </location>
    <ligand>
        <name>a divalent metal cation</name>
        <dbReference type="ChEBI" id="CHEBI:60240"/>
        <label>1</label>
    </ligand>
</feature>
<dbReference type="InterPro" id="IPR015376">
    <property type="entry name" value="Znr_NADH_PPase"/>
</dbReference>
<feature type="binding site" evidence="9">
    <location>
        <position position="245"/>
    </location>
    <ligand>
        <name>substrate</name>
    </ligand>
</feature>
<dbReference type="PANTHER" id="PTHR42904:SF6">
    <property type="entry name" value="NAD-CAPPED RNA HYDROLASE NUDT12"/>
    <property type="match status" value="1"/>
</dbReference>
<keyword evidence="7 9" id="KW-0464">Manganese</keyword>
<feature type="binding site" evidence="9">
    <location>
        <position position="177"/>
    </location>
    <ligand>
        <name>a divalent metal cation</name>
        <dbReference type="ChEBI" id="CHEBI:60240"/>
        <label>2</label>
    </ligand>
</feature>
<dbReference type="Proteomes" id="UP000092527">
    <property type="component" value="Unassembled WGS sequence"/>
</dbReference>
<dbReference type="GO" id="GO:0006742">
    <property type="term" value="P:NADP+ catabolic process"/>
    <property type="evidence" value="ECO:0007669"/>
    <property type="project" value="TreeGrafter"/>
</dbReference>
<feature type="binding site" evidence="9">
    <location>
        <position position="101"/>
    </location>
    <ligand>
        <name>Zn(2+)</name>
        <dbReference type="ChEBI" id="CHEBI:29105"/>
    </ligand>
</feature>
<dbReference type="GO" id="GO:0005829">
    <property type="term" value="C:cytosol"/>
    <property type="evidence" value="ECO:0007669"/>
    <property type="project" value="TreeGrafter"/>
</dbReference>
<keyword evidence="5 9" id="KW-0460">Magnesium</keyword>
<feature type="binding site" evidence="9">
    <location>
        <position position="222"/>
    </location>
    <ligand>
        <name>a divalent metal cation</name>
        <dbReference type="ChEBI" id="CHEBI:60240"/>
        <label>3</label>
    </ligand>
</feature>
<dbReference type="NCBIfam" id="NF001299">
    <property type="entry name" value="PRK00241.1"/>
    <property type="match status" value="1"/>
</dbReference>
<dbReference type="Pfam" id="PF09297">
    <property type="entry name" value="Zn_ribbon_NUD"/>
    <property type="match status" value="1"/>
</dbReference>
<feature type="binding site" evidence="9">
    <location>
        <position position="122"/>
    </location>
    <ligand>
        <name>Zn(2+)</name>
        <dbReference type="ChEBI" id="CHEBI:29105"/>
    </ligand>
</feature>
<keyword evidence="4 9" id="KW-0862">Zinc</keyword>
<comment type="function">
    <text evidence="9">mRNA decapping enzyme that specifically removes the nicotinamide adenine dinucleotide (NAD) cap from a subset of mRNAs by hydrolyzing the diphosphate linkage to produce nicotinamide mononucleotide (NMN) and 5' monophosphate mRNA. The NAD-cap is present at the 5'-end of some mRNAs and stabilizes RNA against 5'-processing. Has preference for mRNAs with a 5'-end purine. Catalyzes the hydrolysis of a broad range of dinucleotide pyrophosphates.</text>
</comment>
<comment type="subunit">
    <text evidence="9">Homodimer.</text>
</comment>
<feature type="binding site" evidence="9">
    <location>
        <position position="127"/>
    </location>
    <ligand>
        <name>substrate</name>
    </ligand>
</feature>
<organism evidence="11 12">
    <name type="scientific">Gallibacterium salpingitidis</name>
    <dbReference type="NCBI Taxonomy" id="505341"/>
    <lineage>
        <taxon>Bacteria</taxon>
        <taxon>Pseudomonadati</taxon>
        <taxon>Pseudomonadota</taxon>
        <taxon>Gammaproteobacteria</taxon>
        <taxon>Pasteurellales</taxon>
        <taxon>Pasteurellaceae</taxon>
        <taxon>Gallibacterium</taxon>
    </lineage>
</organism>
<keyword evidence="3 9" id="KW-0378">Hydrolase</keyword>
<comment type="caution">
    <text evidence="9">Lacks conserved residue(s) required for the propagation of feature annotation.</text>
</comment>
<dbReference type="FunFam" id="3.90.79.10:FF:000004">
    <property type="entry name" value="NADH pyrophosphatase"/>
    <property type="match status" value="1"/>
</dbReference>
<feature type="binding site" evidence="9">
    <location>
        <position position="161"/>
    </location>
    <ligand>
        <name>a divalent metal cation</name>
        <dbReference type="ChEBI" id="CHEBI:60240"/>
        <label>1</label>
    </ligand>
</feature>
<dbReference type="PROSITE" id="PS51462">
    <property type="entry name" value="NUDIX"/>
    <property type="match status" value="1"/>
</dbReference>
<keyword evidence="2 9" id="KW-0479">Metal-binding</keyword>
<dbReference type="InterPro" id="IPR022925">
    <property type="entry name" value="RNA_Hydrolase_NudC"/>
</dbReference>
<comment type="cofactor">
    <cofactor evidence="9">
        <name>Mg(2+)</name>
        <dbReference type="ChEBI" id="CHEBI:18420"/>
    </cofactor>
    <cofactor evidence="9">
        <name>Mn(2+)</name>
        <dbReference type="ChEBI" id="CHEBI:29035"/>
    </cofactor>
    <text evidence="9">Divalent metal cations. Mg(2+) or Mn(2+).</text>
</comment>
<comment type="catalytic activity">
    <reaction evidence="9">
        <text>NAD(+) + H2O = beta-nicotinamide D-ribonucleotide + AMP + 2 H(+)</text>
        <dbReference type="Rhea" id="RHEA:11800"/>
        <dbReference type="ChEBI" id="CHEBI:14649"/>
        <dbReference type="ChEBI" id="CHEBI:15377"/>
        <dbReference type="ChEBI" id="CHEBI:15378"/>
        <dbReference type="ChEBI" id="CHEBI:57540"/>
        <dbReference type="ChEBI" id="CHEBI:456215"/>
        <dbReference type="EC" id="3.6.1.22"/>
    </reaction>
</comment>
<feature type="domain" description="Nudix hydrolase" evidence="10">
    <location>
        <begin position="128"/>
        <end position="252"/>
    </location>
</feature>
<dbReference type="GO" id="GO:0000210">
    <property type="term" value="F:NAD+ diphosphatase activity"/>
    <property type="evidence" value="ECO:0007669"/>
    <property type="project" value="UniProtKB-UniRule"/>
</dbReference>
<evidence type="ECO:0000313" key="12">
    <source>
        <dbReference type="Proteomes" id="UP000092527"/>
    </source>
</evidence>
<reference evidence="11 12" key="1">
    <citation type="submission" date="2014-11" db="EMBL/GenBank/DDBJ databases">
        <title>Pan-genome of Gallibacterium spp.</title>
        <authorList>
            <person name="Kudirkiene E."/>
            <person name="Bojesen A.M."/>
        </authorList>
    </citation>
    <scope>NUCLEOTIDE SEQUENCE [LARGE SCALE GENOMIC DNA]</scope>
    <source>
        <strain evidence="11 12">18469/18</strain>
    </source>
</reference>
<evidence type="ECO:0000259" key="10">
    <source>
        <dbReference type="PROSITE" id="PS51462"/>
    </source>
</evidence>
<dbReference type="SUPFAM" id="SSF55811">
    <property type="entry name" value="Nudix"/>
    <property type="match status" value="2"/>
</dbReference>
<dbReference type="EC" id="3.6.1.-" evidence="9"/>
<name>A0AB36E6B1_9PAST</name>
<gene>
    <name evidence="9" type="primary">nudC</name>
    <name evidence="11" type="ORF">QV09_05285</name>
</gene>
<dbReference type="GO" id="GO:0019677">
    <property type="term" value="P:NAD+ catabolic process"/>
    <property type="evidence" value="ECO:0007669"/>
    <property type="project" value="TreeGrafter"/>
</dbReference>
<feature type="binding site" evidence="9">
    <location>
        <position position="181"/>
    </location>
    <ligand>
        <name>a divalent metal cation</name>
        <dbReference type="ChEBI" id="CHEBI:60240"/>
        <label>3</label>
    </ligand>
</feature>
<feature type="binding site" evidence="9">
    <location>
        <position position="114"/>
    </location>
    <ligand>
        <name>substrate</name>
    </ligand>
</feature>
<dbReference type="EMBL" id="JTJU01000027">
    <property type="protein sequence ID" value="OBX10500.1"/>
    <property type="molecule type" value="Genomic_DNA"/>
</dbReference>
<protein>
    <recommendedName>
        <fullName evidence="9">NAD-capped RNA hydrolase NudC</fullName>
        <shortName evidence="9">DeNADding enzyme NudC</shortName>
        <ecNumber evidence="9">3.6.1.-</ecNumber>
    </recommendedName>
    <alternativeName>
        <fullName evidence="9">NADH pyrophosphatase</fullName>
        <ecNumber evidence="9">3.6.1.22</ecNumber>
    </alternativeName>
</protein>
<dbReference type="InterPro" id="IPR000086">
    <property type="entry name" value="NUDIX_hydrolase_dom"/>
</dbReference>
<feature type="binding site" evidence="9">
    <location>
        <position position="177"/>
    </location>
    <ligand>
        <name>a divalent metal cation</name>
        <dbReference type="ChEBI" id="CHEBI:60240"/>
        <label>3</label>
    </ligand>
</feature>
<feature type="binding site" evidence="9">
    <location>
        <position position="222"/>
    </location>
    <ligand>
        <name>a divalent metal cation</name>
        <dbReference type="ChEBI" id="CHEBI:60240"/>
        <label>1</label>
    </ligand>
</feature>
<evidence type="ECO:0000256" key="8">
    <source>
        <dbReference type="ARBA" id="ARBA00023679"/>
    </source>
</evidence>
<evidence type="ECO:0000256" key="9">
    <source>
        <dbReference type="HAMAP-Rule" id="MF_00297"/>
    </source>
</evidence>
<dbReference type="InterPro" id="IPR015797">
    <property type="entry name" value="NUDIX_hydrolase-like_dom_sf"/>
</dbReference>
<comment type="cofactor">
    <cofactor evidence="9">
        <name>Zn(2+)</name>
        <dbReference type="ChEBI" id="CHEBI:29105"/>
    </cofactor>
    <text evidence="9">Binds 1 zinc ion per subunit.</text>
</comment>
<dbReference type="GO" id="GO:0000287">
    <property type="term" value="F:magnesium ion binding"/>
    <property type="evidence" value="ECO:0007669"/>
    <property type="project" value="UniProtKB-UniRule"/>
</dbReference>
<feature type="binding site" evidence="9">
    <location>
        <position position="72"/>
    </location>
    <ligand>
        <name>substrate</name>
    </ligand>
</feature>
<dbReference type="InterPro" id="IPR049734">
    <property type="entry name" value="NudC-like_C"/>
</dbReference>
<evidence type="ECO:0000256" key="6">
    <source>
        <dbReference type="ARBA" id="ARBA00023027"/>
    </source>
</evidence>
<feature type="binding site" evidence="9">
    <location>
        <position position="104"/>
    </location>
    <ligand>
        <name>Zn(2+)</name>
        <dbReference type="ChEBI" id="CHEBI:29105"/>
    </ligand>
</feature>
<evidence type="ECO:0000313" key="11">
    <source>
        <dbReference type="EMBL" id="OBX10500.1"/>
    </source>
</evidence>
<dbReference type="Gene3D" id="3.90.79.20">
    <property type="match status" value="1"/>
</dbReference>